<proteinExistence type="predicted"/>
<evidence type="ECO:0000313" key="4">
    <source>
        <dbReference type="Proteomes" id="UP000708208"/>
    </source>
</evidence>
<evidence type="ECO:0000256" key="1">
    <source>
        <dbReference type="SAM" id="Phobius"/>
    </source>
</evidence>
<feature type="transmembrane region" description="Helical" evidence="1">
    <location>
        <begin position="21"/>
        <end position="51"/>
    </location>
</feature>
<gene>
    <name evidence="3" type="ORF">AFUS01_LOCUS11780</name>
</gene>
<organism evidence="3 4">
    <name type="scientific">Allacma fusca</name>
    <dbReference type="NCBI Taxonomy" id="39272"/>
    <lineage>
        <taxon>Eukaryota</taxon>
        <taxon>Metazoa</taxon>
        <taxon>Ecdysozoa</taxon>
        <taxon>Arthropoda</taxon>
        <taxon>Hexapoda</taxon>
        <taxon>Collembola</taxon>
        <taxon>Symphypleona</taxon>
        <taxon>Sminthuridae</taxon>
        <taxon>Allacma</taxon>
    </lineage>
</organism>
<feature type="domain" description="O-acyltransferase WSD1 C-terminal" evidence="2">
    <location>
        <begin position="347"/>
        <end position="481"/>
    </location>
</feature>
<dbReference type="Proteomes" id="UP000708208">
    <property type="component" value="Unassembled WGS sequence"/>
</dbReference>
<keyword evidence="4" id="KW-1185">Reference proteome</keyword>
<sequence>MSIDTPPLKPKKPRKTGRGIVRTYFVVFIYLALYIILAPILIIGVFSPLYIFRGILSQLRKIFRKDLHKLINTRSSVLARENWSEDPKWNLVVWLTQEGQMDLEKFRRYFYNEYVMRKDSNGKLLYPEYQQHYCKWFGFLFWRWEDAFNVQEHIRPYDGIHKKLDPVDKPGLIKIIKELTWKAWDPQKSPWEFLQVAKYQDEGRGDQGEKSLLIFRIHHGLGDGYYILKLVTQDIGGISLDRALGKPQFERRNWFGNALSSFLFWLRAPYQMMEMMVSAQDTNEWHLPRDEMRKPMNAALTEPIDLGLLKNIKNNFHVSFSAVIYAAITGGIRRAYFDDFGPSIFSFVALPTGISDPVKRLLKMDKNYTSLRRSSAPSLNSVHIPVIGALPVCLIKPWCINWMSTSLVSNFPGTPEYHFSGVKVLDMMFNAGLGEGSVGFGFCLISYIDHITLISQVDPGILPTDADVEILNQKILQELESLKELASP</sequence>
<dbReference type="InterPro" id="IPR045034">
    <property type="entry name" value="O-acyltransferase_WSD1-like"/>
</dbReference>
<comment type="caution">
    <text evidence="3">The sequence shown here is derived from an EMBL/GenBank/DDBJ whole genome shotgun (WGS) entry which is preliminary data.</text>
</comment>
<dbReference type="GO" id="GO:0008374">
    <property type="term" value="F:O-acyltransferase activity"/>
    <property type="evidence" value="ECO:0007669"/>
    <property type="project" value="InterPro"/>
</dbReference>
<reference evidence="3" key="1">
    <citation type="submission" date="2021-06" db="EMBL/GenBank/DDBJ databases">
        <authorList>
            <person name="Hodson N. C."/>
            <person name="Mongue J. A."/>
            <person name="Jaron S. K."/>
        </authorList>
    </citation>
    <scope>NUCLEOTIDE SEQUENCE</scope>
</reference>
<dbReference type="AlphaFoldDB" id="A0A8J2JMV8"/>
<keyword evidence="1" id="KW-0472">Membrane</keyword>
<protein>
    <recommendedName>
        <fullName evidence="2">O-acyltransferase WSD1 C-terminal domain-containing protein</fullName>
    </recommendedName>
</protein>
<dbReference type="PANTHER" id="PTHR31650:SF1">
    <property type="entry name" value="WAX ESTER SYNTHASE_DIACYLGLYCEROL ACYLTRANSFERASE 4-RELATED"/>
    <property type="match status" value="1"/>
</dbReference>
<dbReference type="Pfam" id="PF06974">
    <property type="entry name" value="WS_DGAT_C"/>
    <property type="match status" value="1"/>
</dbReference>
<dbReference type="GO" id="GO:0019432">
    <property type="term" value="P:triglyceride biosynthetic process"/>
    <property type="evidence" value="ECO:0007669"/>
    <property type="project" value="TreeGrafter"/>
</dbReference>
<dbReference type="InterPro" id="IPR009721">
    <property type="entry name" value="O-acyltransferase_WSD1_C"/>
</dbReference>
<dbReference type="PANTHER" id="PTHR31650">
    <property type="entry name" value="O-ACYLTRANSFERASE (WSD1-LIKE) FAMILY PROTEIN"/>
    <property type="match status" value="1"/>
</dbReference>
<dbReference type="GO" id="GO:0005886">
    <property type="term" value="C:plasma membrane"/>
    <property type="evidence" value="ECO:0007669"/>
    <property type="project" value="TreeGrafter"/>
</dbReference>
<dbReference type="OrthoDB" id="619536at2759"/>
<dbReference type="EMBL" id="CAJVCH010091301">
    <property type="protein sequence ID" value="CAG7722654.1"/>
    <property type="molecule type" value="Genomic_DNA"/>
</dbReference>
<name>A0A8J2JMV8_9HEXA</name>
<evidence type="ECO:0000259" key="2">
    <source>
        <dbReference type="Pfam" id="PF06974"/>
    </source>
</evidence>
<keyword evidence="1" id="KW-1133">Transmembrane helix</keyword>
<evidence type="ECO:0000313" key="3">
    <source>
        <dbReference type="EMBL" id="CAG7722654.1"/>
    </source>
</evidence>
<keyword evidence="1" id="KW-0812">Transmembrane</keyword>
<accession>A0A8J2JMV8</accession>